<dbReference type="EMBL" id="JARJLM010000504">
    <property type="protein sequence ID" value="MDF3837382.1"/>
    <property type="molecule type" value="Genomic_DNA"/>
</dbReference>
<dbReference type="RefSeq" id="WP_276267601.1">
    <property type="nucleotide sequence ID" value="NZ_JARJLM010000504.1"/>
</dbReference>
<keyword evidence="3" id="KW-1185">Reference proteome</keyword>
<comment type="caution">
    <text evidence="2">The sequence shown here is derived from an EMBL/GenBank/DDBJ whole genome shotgun (WGS) entry which is preliminary data.</text>
</comment>
<evidence type="ECO:0000256" key="1">
    <source>
        <dbReference type="SAM" id="MobiDB-lite"/>
    </source>
</evidence>
<protein>
    <submittedName>
        <fullName evidence="2">Uncharacterized protein</fullName>
    </submittedName>
</protein>
<proteinExistence type="predicted"/>
<reference evidence="2 3" key="1">
    <citation type="submission" date="2023-03" db="EMBL/GenBank/DDBJ databases">
        <title>Draft assemblies of triclosan tolerant bacteria isolated from returned activated sludge.</title>
        <authorList>
            <person name="Van Hamelsveld S."/>
        </authorList>
    </citation>
    <scope>NUCLEOTIDE SEQUENCE [LARGE SCALE GENOMIC DNA]</scope>
    <source>
        <strain evidence="2 3">GW210010_S58</strain>
    </source>
</reference>
<sequence length="199" mass="22172">MLRDHREHHAVRVAGNRPDLRSRAERLHAGAGIGMRRNQEDIRRRVAGYSPVRAVVVGENGTQAEHGPVLQRTARRAPAGNAEHGRRARYARLEQHHAGTLARIDAPQLYIAGVVVGVQALDPRAQAHQESFLFPDIASDFGKVDGDQFFLVFNDAEHAPAKGAGQHQRQWNDAEQRETQLPLRAGKAADRTAFHERCR</sequence>
<name>A0ABT6AXP8_9BURK</name>
<feature type="compositionally biased region" description="Basic and acidic residues" evidence="1">
    <location>
        <begin position="187"/>
        <end position="199"/>
    </location>
</feature>
<organism evidence="2 3">
    <name type="scientific">Cupriavidus basilensis</name>
    <dbReference type="NCBI Taxonomy" id="68895"/>
    <lineage>
        <taxon>Bacteria</taxon>
        <taxon>Pseudomonadati</taxon>
        <taxon>Pseudomonadota</taxon>
        <taxon>Betaproteobacteria</taxon>
        <taxon>Burkholderiales</taxon>
        <taxon>Burkholderiaceae</taxon>
        <taxon>Cupriavidus</taxon>
    </lineage>
</organism>
<feature type="region of interest" description="Disordered" evidence="1">
    <location>
        <begin position="161"/>
        <end position="199"/>
    </location>
</feature>
<evidence type="ECO:0000313" key="3">
    <source>
        <dbReference type="Proteomes" id="UP001216674"/>
    </source>
</evidence>
<gene>
    <name evidence="2" type="ORF">P3W85_31200</name>
</gene>
<dbReference type="Proteomes" id="UP001216674">
    <property type="component" value="Unassembled WGS sequence"/>
</dbReference>
<accession>A0ABT6AXP8</accession>
<evidence type="ECO:0000313" key="2">
    <source>
        <dbReference type="EMBL" id="MDF3837382.1"/>
    </source>
</evidence>